<evidence type="ECO:0000256" key="1">
    <source>
        <dbReference type="ARBA" id="ARBA00008642"/>
    </source>
</evidence>
<evidence type="ECO:0000256" key="8">
    <source>
        <dbReference type="ARBA" id="ARBA00023268"/>
    </source>
</evidence>
<keyword evidence="4 10" id="KW-0808">Transferase</keyword>
<protein>
    <recommendedName>
        <fullName evidence="10">Beta-ketoacyl-[acyl-carrier-protein] synthase III</fullName>
        <shortName evidence="10">Beta-ketoacyl-ACP synthase III</shortName>
        <shortName evidence="10">KAS III</shortName>
        <ecNumber evidence="10">2.3.1.180</ecNumber>
    </recommendedName>
    <alternativeName>
        <fullName evidence="10">3-oxoacyl-[acyl-carrier-protein] synthase 3</fullName>
    </alternativeName>
    <alternativeName>
        <fullName evidence="10">3-oxoacyl-[acyl-carrier-protein] synthase III</fullName>
    </alternativeName>
</protein>
<comment type="similarity">
    <text evidence="1 10">Belongs to the thiolase-like superfamily. FabH family.</text>
</comment>
<dbReference type="HAMAP" id="MF_01815">
    <property type="entry name" value="FabH"/>
    <property type="match status" value="1"/>
</dbReference>
<evidence type="ECO:0000256" key="7">
    <source>
        <dbReference type="ARBA" id="ARBA00023160"/>
    </source>
</evidence>
<comment type="pathway">
    <text evidence="10">Lipid metabolism; fatty acid biosynthesis.</text>
</comment>
<gene>
    <name evidence="10" type="primary">fabH</name>
    <name evidence="13" type="ORF">SAMN05444411_103181</name>
</gene>
<evidence type="ECO:0000259" key="12">
    <source>
        <dbReference type="Pfam" id="PF08545"/>
    </source>
</evidence>
<keyword evidence="5 10" id="KW-0276">Fatty acid metabolism</keyword>
<dbReference type="PANTHER" id="PTHR34069:SF2">
    <property type="entry name" value="BETA-KETOACYL-[ACYL-CARRIER-PROTEIN] SYNTHASE III"/>
    <property type="match status" value="1"/>
</dbReference>
<evidence type="ECO:0000256" key="4">
    <source>
        <dbReference type="ARBA" id="ARBA00022679"/>
    </source>
</evidence>
<dbReference type="SUPFAM" id="SSF53901">
    <property type="entry name" value="Thiolase-like"/>
    <property type="match status" value="1"/>
</dbReference>
<keyword evidence="14" id="KW-1185">Reference proteome</keyword>
<dbReference type="InterPro" id="IPR013747">
    <property type="entry name" value="ACP_syn_III_C"/>
</dbReference>
<evidence type="ECO:0000256" key="3">
    <source>
        <dbReference type="ARBA" id="ARBA00022516"/>
    </source>
</evidence>
<keyword evidence="2 10" id="KW-0963">Cytoplasm</keyword>
<comment type="subunit">
    <text evidence="10">Homodimer.</text>
</comment>
<evidence type="ECO:0000259" key="11">
    <source>
        <dbReference type="Pfam" id="PF08541"/>
    </source>
</evidence>
<dbReference type="CDD" id="cd00830">
    <property type="entry name" value="KAS_III"/>
    <property type="match status" value="1"/>
</dbReference>
<evidence type="ECO:0000256" key="10">
    <source>
        <dbReference type="HAMAP-Rule" id="MF_01815"/>
    </source>
</evidence>
<evidence type="ECO:0000313" key="13">
    <source>
        <dbReference type="EMBL" id="SDX13939.1"/>
    </source>
</evidence>
<evidence type="ECO:0000256" key="5">
    <source>
        <dbReference type="ARBA" id="ARBA00022832"/>
    </source>
</evidence>
<dbReference type="InterPro" id="IPR004655">
    <property type="entry name" value="FabH"/>
</dbReference>
<dbReference type="GO" id="GO:0004315">
    <property type="term" value="F:3-oxoacyl-[acyl-carrier-protein] synthase activity"/>
    <property type="evidence" value="ECO:0007669"/>
    <property type="project" value="InterPro"/>
</dbReference>
<accession>A0A1H2ZAY6</accession>
<organism evidence="13 14">
    <name type="scientific">Lutibacter oricola</name>
    <dbReference type="NCBI Taxonomy" id="762486"/>
    <lineage>
        <taxon>Bacteria</taxon>
        <taxon>Pseudomonadati</taxon>
        <taxon>Bacteroidota</taxon>
        <taxon>Flavobacteriia</taxon>
        <taxon>Flavobacteriales</taxon>
        <taxon>Flavobacteriaceae</taxon>
        <taxon>Lutibacter</taxon>
    </lineage>
</organism>
<dbReference type="GO" id="GO:0006633">
    <property type="term" value="P:fatty acid biosynthetic process"/>
    <property type="evidence" value="ECO:0007669"/>
    <property type="project" value="UniProtKB-UniRule"/>
</dbReference>
<dbReference type="Pfam" id="PF08541">
    <property type="entry name" value="ACP_syn_III_C"/>
    <property type="match status" value="1"/>
</dbReference>
<keyword evidence="7 10" id="KW-0275">Fatty acid biosynthesis</keyword>
<sequence>MFDYNKVKLTYMYNSRITGLGYYVPDNVVTNDDLAKFMDTNDEWIQERTGIKERRWIKEGSDDSSSVMGAKASKIAIERAGLTPNDIDFIVFATLSPDLYFPGGGVQLQEMLGMRTVGALDVRNQCSGFVYALSVADQFIKTGMYKNVLVVGAEYHSSGLDKTTRGRGVSVIFGDGAGAAVLSRSEDPKRGILSSHLHSEGKHAKELTVLAPSAKHWVPEILESNDENDESYFPYMNGTFVFKNAVVRFSEVIMEGLKTNGLEATDIDMFIPHQANLRITQFVQKKFRLSNDQVHSNIQKYGNTTAASVIIALSEAWEQGRIKDNDVVVLAAFGSGFTWGSVVMRW</sequence>
<evidence type="ECO:0000256" key="2">
    <source>
        <dbReference type="ARBA" id="ARBA00022490"/>
    </source>
</evidence>
<dbReference type="InterPro" id="IPR013751">
    <property type="entry name" value="ACP_syn_III_N"/>
</dbReference>
<keyword evidence="9 10" id="KW-0012">Acyltransferase</keyword>
<evidence type="ECO:0000256" key="6">
    <source>
        <dbReference type="ARBA" id="ARBA00023098"/>
    </source>
</evidence>
<dbReference type="UniPathway" id="UPA00094"/>
<keyword evidence="6 10" id="KW-0443">Lipid metabolism</keyword>
<feature type="region of interest" description="ACP-binding" evidence="10">
    <location>
        <begin position="274"/>
        <end position="278"/>
    </location>
</feature>
<dbReference type="GO" id="GO:0044550">
    <property type="term" value="P:secondary metabolite biosynthetic process"/>
    <property type="evidence" value="ECO:0007669"/>
    <property type="project" value="TreeGrafter"/>
</dbReference>
<evidence type="ECO:0000256" key="9">
    <source>
        <dbReference type="ARBA" id="ARBA00023315"/>
    </source>
</evidence>
<reference evidence="14" key="1">
    <citation type="submission" date="2016-10" db="EMBL/GenBank/DDBJ databases">
        <authorList>
            <person name="Varghese N."/>
            <person name="Submissions S."/>
        </authorList>
    </citation>
    <scope>NUCLEOTIDE SEQUENCE [LARGE SCALE GENOMIC DNA]</scope>
    <source>
        <strain evidence="14">DSM 24956</strain>
    </source>
</reference>
<feature type="active site" evidence="10">
    <location>
        <position position="126"/>
    </location>
</feature>
<feature type="domain" description="Beta-ketoacyl-[acyl-carrier-protein] synthase III N-terminal" evidence="12">
    <location>
        <begin position="120"/>
        <end position="201"/>
    </location>
</feature>
<dbReference type="EC" id="2.3.1.180" evidence="10"/>
<dbReference type="GO" id="GO:0005737">
    <property type="term" value="C:cytoplasm"/>
    <property type="evidence" value="ECO:0007669"/>
    <property type="project" value="UniProtKB-SubCell"/>
</dbReference>
<dbReference type="EMBL" id="FNNJ01000003">
    <property type="protein sequence ID" value="SDX13939.1"/>
    <property type="molecule type" value="Genomic_DNA"/>
</dbReference>
<dbReference type="PANTHER" id="PTHR34069">
    <property type="entry name" value="3-OXOACYL-[ACYL-CARRIER-PROTEIN] SYNTHASE 3"/>
    <property type="match status" value="1"/>
</dbReference>
<comment type="subcellular location">
    <subcellularLocation>
        <location evidence="10">Cytoplasm</location>
    </subcellularLocation>
</comment>
<feature type="active site" evidence="10">
    <location>
        <position position="273"/>
    </location>
</feature>
<evidence type="ECO:0000313" key="14">
    <source>
        <dbReference type="Proteomes" id="UP000199595"/>
    </source>
</evidence>
<feature type="active site" evidence="10">
    <location>
        <position position="303"/>
    </location>
</feature>
<comment type="catalytic activity">
    <reaction evidence="10">
        <text>malonyl-[ACP] + acetyl-CoA + H(+) = 3-oxobutanoyl-[ACP] + CO2 + CoA</text>
        <dbReference type="Rhea" id="RHEA:12080"/>
        <dbReference type="Rhea" id="RHEA-COMP:9623"/>
        <dbReference type="Rhea" id="RHEA-COMP:9625"/>
        <dbReference type="ChEBI" id="CHEBI:15378"/>
        <dbReference type="ChEBI" id="CHEBI:16526"/>
        <dbReference type="ChEBI" id="CHEBI:57287"/>
        <dbReference type="ChEBI" id="CHEBI:57288"/>
        <dbReference type="ChEBI" id="CHEBI:78449"/>
        <dbReference type="ChEBI" id="CHEBI:78450"/>
        <dbReference type="EC" id="2.3.1.180"/>
    </reaction>
</comment>
<dbReference type="NCBIfam" id="NF006829">
    <property type="entry name" value="PRK09352.1"/>
    <property type="match status" value="1"/>
</dbReference>
<keyword evidence="8 10" id="KW-0511">Multifunctional enzyme</keyword>
<dbReference type="InterPro" id="IPR016039">
    <property type="entry name" value="Thiolase-like"/>
</dbReference>
<comment type="function">
    <text evidence="10">Catalyzes the condensation reaction of fatty acid synthesis by the addition to an acyl acceptor of two carbons from malonyl-ACP. Catalyzes the first condensation reaction which initiates fatty acid synthesis and may therefore play a role in governing the total rate of fatty acid production. Possesses both acetoacetyl-ACP synthase and acetyl transacylase activities. Its substrate specificity determines the biosynthesis of branched-chain and/or straight-chain of fatty acids.</text>
</comment>
<keyword evidence="3 10" id="KW-0444">Lipid biosynthesis</keyword>
<feature type="domain" description="Beta-ketoacyl-[acyl-carrier-protein] synthase III C-terminal" evidence="11">
    <location>
        <begin position="257"/>
        <end position="346"/>
    </location>
</feature>
<proteinExistence type="inferred from homology"/>
<dbReference type="NCBIfam" id="TIGR00747">
    <property type="entry name" value="fabH"/>
    <property type="match status" value="1"/>
</dbReference>
<dbReference type="GO" id="GO:0033818">
    <property type="term" value="F:beta-ketoacyl-acyl-carrier-protein synthase III activity"/>
    <property type="evidence" value="ECO:0007669"/>
    <property type="project" value="UniProtKB-UniRule"/>
</dbReference>
<dbReference type="AlphaFoldDB" id="A0A1H2ZAY6"/>
<dbReference type="Gene3D" id="3.40.47.10">
    <property type="match status" value="1"/>
</dbReference>
<name>A0A1H2ZAY6_9FLAO</name>
<dbReference type="Pfam" id="PF08545">
    <property type="entry name" value="ACP_syn_III"/>
    <property type="match status" value="1"/>
</dbReference>
<dbReference type="STRING" id="762486.SAMN05444411_103181"/>
<dbReference type="Proteomes" id="UP000199595">
    <property type="component" value="Unassembled WGS sequence"/>
</dbReference>
<comment type="domain">
    <text evidence="10">The last Arg residue of the ACP-binding site is essential for the weak association between ACP/AcpP and FabH.</text>
</comment>